<keyword evidence="3" id="KW-0808">Transferase</keyword>
<feature type="domain" description="N6 adenine-specific DNA methyltransferase N-terminal" evidence="8">
    <location>
        <begin position="10"/>
        <end position="144"/>
    </location>
</feature>
<keyword evidence="5" id="KW-0680">Restriction system</keyword>
<protein>
    <recommendedName>
        <fullName evidence="1">site-specific DNA-methyltransferase (adenine-specific)</fullName>
        <ecNumber evidence="1">2.1.1.72</ecNumber>
    </recommendedName>
</protein>
<dbReference type="InterPro" id="IPR038333">
    <property type="entry name" value="T1MK-like_N_sf"/>
</dbReference>
<dbReference type="CDD" id="cd02440">
    <property type="entry name" value="AdoMet_MTases"/>
    <property type="match status" value="1"/>
</dbReference>
<dbReference type="EMBL" id="CP014750">
    <property type="protein sequence ID" value="AMQ19530.1"/>
    <property type="molecule type" value="Genomic_DNA"/>
</dbReference>
<evidence type="ECO:0000313" key="9">
    <source>
        <dbReference type="EMBL" id="AMQ19530.1"/>
    </source>
</evidence>
<dbReference type="PROSITE" id="PS00092">
    <property type="entry name" value="N6_MTASE"/>
    <property type="match status" value="1"/>
</dbReference>
<comment type="catalytic activity">
    <reaction evidence="6">
        <text>a 2'-deoxyadenosine in DNA + S-adenosyl-L-methionine = an N(6)-methyl-2'-deoxyadenosine in DNA + S-adenosyl-L-homocysteine + H(+)</text>
        <dbReference type="Rhea" id="RHEA:15197"/>
        <dbReference type="Rhea" id="RHEA-COMP:12418"/>
        <dbReference type="Rhea" id="RHEA-COMP:12419"/>
        <dbReference type="ChEBI" id="CHEBI:15378"/>
        <dbReference type="ChEBI" id="CHEBI:57856"/>
        <dbReference type="ChEBI" id="CHEBI:59789"/>
        <dbReference type="ChEBI" id="CHEBI:90615"/>
        <dbReference type="ChEBI" id="CHEBI:90616"/>
        <dbReference type="EC" id="2.1.1.72"/>
    </reaction>
</comment>
<dbReference type="PANTHER" id="PTHR42933">
    <property type="entry name" value="SLR6095 PROTEIN"/>
    <property type="match status" value="1"/>
</dbReference>
<dbReference type="InterPro" id="IPR051537">
    <property type="entry name" value="DNA_Adenine_Mtase"/>
</dbReference>
<dbReference type="REBASE" id="142744">
    <property type="entry name" value="M.TpeOG1ORF6265P"/>
</dbReference>
<keyword evidence="4" id="KW-0949">S-adenosyl-L-methionine</keyword>
<dbReference type="AlphaFoldDB" id="A0A142CXM8"/>
<evidence type="ECO:0000256" key="3">
    <source>
        <dbReference type="ARBA" id="ARBA00022679"/>
    </source>
</evidence>
<dbReference type="InterPro" id="IPR029063">
    <property type="entry name" value="SAM-dependent_MTases_sf"/>
</dbReference>
<dbReference type="GO" id="GO:0008170">
    <property type="term" value="F:N-methyltransferase activity"/>
    <property type="evidence" value="ECO:0007669"/>
    <property type="project" value="InterPro"/>
</dbReference>
<dbReference type="GO" id="GO:0009007">
    <property type="term" value="F:site-specific DNA-methyltransferase (adenine-specific) activity"/>
    <property type="evidence" value="ECO:0007669"/>
    <property type="project" value="UniProtKB-EC"/>
</dbReference>
<dbReference type="Pfam" id="PF12161">
    <property type="entry name" value="HsdM_N"/>
    <property type="match status" value="1"/>
</dbReference>
<dbReference type="EC" id="2.1.1.72" evidence="1"/>
<keyword evidence="10" id="KW-1185">Reference proteome</keyword>
<evidence type="ECO:0000259" key="8">
    <source>
        <dbReference type="Pfam" id="PF12161"/>
    </source>
</evidence>
<dbReference type="Gene3D" id="3.40.50.150">
    <property type="entry name" value="Vaccinia Virus protein VP39"/>
    <property type="match status" value="1"/>
</dbReference>
<organism evidence="9 10">
    <name type="scientific">Thermococcus peptonophilus</name>
    <dbReference type="NCBI Taxonomy" id="53952"/>
    <lineage>
        <taxon>Archaea</taxon>
        <taxon>Methanobacteriati</taxon>
        <taxon>Methanobacteriota</taxon>
        <taxon>Thermococci</taxon>
        <taxon>Thermococcales</taxon>
        <taxon>Thermococcaceae</taxon>
        <taxon>Thermococcus</taxon>
    </lineage>
</organism>
<dbReference type="GO" id="GO:0032259">
    <property type="term" value="P:methylation"/>
    <property type="evidence" value="ECO:0007669"/>
    <property type="project" value="UniProtKB-KW"/>
</dbReference>
<dbReference type="STRING" id="53952.A0127_06265"/>
<dbReference type="InterPro" id="IPR002052">
    <property type="entry name" value="DNA_methylase_N6_adenine_CS"/>
</dbReference>
<dbReference type="SUPFAM" id="SSF53335">
    <property type="entry name" value="S-adenosyl-L-methionine-dependent methyltransferases"/>
    <property type="match status" value="1"/>
</dbReference>
<dbReference type="Pfam" id="PF02384">
    <property type="entry name" value="N6_Mtase"/>
    <property type="match status" value="1"/>
</dbReference>
<evidence type="ECO:0000256" key="6">
    <source>
        <dbReference type="ARBA" id="ARBA00047942"/>
    </source>
</evidence>
<evidence type="ECO:0000256" key="5">
    <source>
        <dbReference type="ARBA" id="ARBA00022747"/>
    </source>
</evidence>
<evidence type="ECO:0000256" key="4">
    <source>
        <dbReference type="ARBA" id="ARBA00022691"/>
    </source>
</evidence>
<name>A0A142CXM8_9EURY</name>
<evidence type="ECO:0000259" key="7">
    <source>
        <dbReference type="Pfam" id="PF02384"/>
    </source>
</evidence>
<evidence type="ECO:0000256" key="1">
    <source>
        <dbReference type="ARBA" id="ARBA00011900"/>
    </source>
</evidence>
<feature type="domain" description="DNA methylase adenine-specific" evidence="7">
    <location>
        <begin position="154"/>
        <end position="470"/>
    </location>
</feature>
<dbReference type="GO" id="GO:0009307">
    <property type="term" value="P:DNA restriction-modification system"/>
    <property type="evidence" value="ECO:0007669"/>
    <property type="project" value="UniProtKB-KW"/>
</dbReference>
<proteinExistence type="predicted"/>
<evidence type="ECO:0000313" key="10">
    <source>
        <dbReference type="Proteomes" id="UP000073604"/>
    </source>
</evidence>
<gene>
    <name evidence="9" type="ORF">A0127_06265</name>
</gene>
<dbReference type="Gene3D" id="1.20.1260.30">
    <property type="match status" value="1"/>
</dbReference>
<reference evidence="10" key="1">
    <citation type="submission" date="2016-03" db="EMBL/GenBank/DDBJ databases">
        <authorList>
            <person name="Oger P.M."/>
        </authorList>
    </citation>
    <scope>NUCLEOTIDE SEQUENCE [LARGE SCALE GENOMIC DNA]</scope>
    <source>
        <strain evidence="10">OG-1</strain>
    </source>
</reference>
<dbReference type="InterPro" id="IPR022749">
    <property type="entry name" value="D12N6_MeTrfase_N"/>
</dbReference>
<dbReference type="InterPro" id="IPR003356">
    <property type="entry name" value="DNA_methylase_A-5"/>
</dbReference>
<keyword evidence="2" id="KW-0489">Methyltransferase</keyword>
<dbReference type="Proteomes" id="UP000073604">
    <property type="component" value="Chromosome"/>
</dbReference>
<dbReference type="KEGG" id="tpep:A0127_06265"/>
<evidence type="ECO:0000256" key="2">
    <source>
        <dbReference type="ARBA" id="ARBA00022603"/>
    </source>
</evidence>
<dbReference type="PRINTS" id="PR00507">
    <property type="entry name" value="N12N6MTFRASE"/>
</dbReference>
<dbReference type="GO" id="GO:0003677">
    <property type="term" value="F:DNA binding"/>
    <property type="evidence" value="ECO:0007669"/>
    <property type="project" value="InterPro"/>
</dbReference>
<sequence>MTDKEQLKTWLWDAANILRNRVDYMPYILTLLFYKRLSDVYEDEYWEVYERIFNQMKDKLGEEKAKKIAEIEAKKKSWHKYQIPEDCLWEKVKNTPVNIGEKLNEVLMKIEEHNESLRGLLTRVDFNKKDVLPDQKLRQLIDHFDKYRIGKNVSPDILGEAYEYLIEQFAMTSGKKGGEFFTPKEVVKVLVRILDPQDYEEIYDPACGTGGMLITAYYHIKENGGDIKKAKFYGQEVNDMTYVIARVNIVVHDIKNADIRHGDTFFEPKFTEGGRLKKFDVVLANPPWNDKNLKGLEEEIKKAPFSAERFPFGIPPLGTSADWLWIQHMLASARDDTGRVGVVIDNGALFRGGKERDIRAEIVEKDWIETIIALPEKLFYNTGAPGVLIIFRKNKPEERKGKILFINASQDYEEGKRQNKLRTQDIDKIVNAYNDFKDIEGYARVVNLEEVRNNDYNLNVTLYVTPIIERDEVDIRHVWNKLEALEEERSSLKAKIEEYLKELRVI</sequence>
<accession>A0A142CXM8</accession>
<dbReference type="PANTHER" id="PTHR42933:SF3">
    <property type="entry name" value="TYPE I RESTRICTION ENZYME MJAVIII METHYLASE SUBUNIT"/>
    <property type="match status" value="1"/>
</dbReference>